<gene>
    <name evidence="1" type="ORF">GGR36_001682</name>
</gene>
<evidence type="ECO:0000313" key="2">
    <source>
        <dbReference type="Proteomes" id="UP000561045"/>
    </source>
</evidence>
<evidence type="ECO:0000313" key="1">
    <source>
        <dbReference type="EMBL" id="MBB4012374.1"/>
    </source>
</evidence>
<protein>
    <submittedName>
        <fullName evidence="1">Uncharacterized protein</fullName>
    </submittedName>
</protein>
<keyword evidence="2" id="KW-1185">Reference proteome</keyword>
<organism evidence="1 2">
    <name type="scientific">Niveibacterium umoris</name>
    <dbReference type="NCBI Taxonomy" id="1193620"/>
    <lineage>
        <taxon>Bacteria</taxon>
        <taxon>Pseudomonadati</taxon>
        <taxon>Pseudomonadota</taxon>
        <taxon>Betaproteobacteria</taxon>
        <taxon>Rhodocyclales</taxon>
        <taxon>Rhodocyclaceae</taxon>
        <taxon>Niveibacterium</taxon>
    </lineage>
</organism>
<dbReference type="AlphaFoldDB" id="A0A840BJ48"/>
<proteinExistence type="predicted"/>
<dbReference type="Proteomes" id="UP000561045">
    <property type="component" value="Unassembled WGS sequence"/>
</dbReference>
<accession>A0A840BJ48</accession>
<comment type="caution">
    <text evidence="1">The sequence shown here is derived from an EMBL/GenBank/DDBJ whole genome shotgun (WGS) entry which is preliminary data.</text>
</comment>
<sequence length="39" mass="4124">MPLIAALKAELVRYPVPHAAETAEAILKPGAGKTHRACQ</sequence>
<dbReference type="EMBL" id="JACIET010000001">
    <property type="protein sequence ID" value="MBB4012374.1"/>
    <property type="molecule type" value="Genomic_DNA"/>
</dbReference>
<reference evidence="1 2" key="1">
    <citation type="submission" date="2020-08" db="EMBL/GenBank/DDBJ databases">
        <title>Genomic Encyclopedia of Type Strains, Phase IV (KMG-IV): sequencing the most valuable type-strain genomes for metagenomic binning, comparative biology and taxonomic classification.</title>
        <authorList>
            <person name="Goeker M."/>
        </authorList>
    </citation>
    <scope>NUCLEOTIDE SEQUENCE [LARGE SCALE GENOMIC DNA]</scope>
    <source>
        <strain evidence="1 2">DSM 106739</strain>
    </source>
</reference>
<name>A0A840BJ48_9RHOO</name>